<dbReference type="Pfam" id="PF13815">
    <property type="entry name" value="Dzip-like_N"/>
    <property type="match status" value="1"/>
</dbReference>
<dbReference type="PROSITE" id="PS50157">
    <property type="entry name" value="ZINC_FINGER_C2H2_2"/>
    <property type="match status" value="1"/>
</dbReference>
<dbReference type="InterPro" id="IPR013087">
    <property type="entry name" value="Znf_C2H2_type"/>
</dbReference>
<dbReference type="AlphaFoldDB" id="A0A3Q3WAK9"/>
<dbReference type="PANTHER" id="PTHR21502">
    <property type="entry name" value="ZINC FINGER PROTEIN DZIP1"/>
    <property type="match status" value="1"/>
</dbReference>
<evidence type="ECO:0000313" key="10">
    <source>
        <dbReference type="Ensembl" id="ENSMMOP00000005689.1"/>
    </source>
</evidence>
<proteinExistence type="inferred from homology"/>
<keyword evidence="7" id="KW-0479">Metal-binding</keyword>
<feature type="domain" description="C2H2-type" evidence="9">
    <location>
        <begin position="209"/>
        <end position="237"/>
    </location>
</feature>
<evidence type="ECO:0000256" key="6">
    <source>
        <dbReference type="ARBA" id="ARBA00023273"/>
    </source>
</evidence>
<keyword evidence="7" id="KW-0862">Zinc</keyword>
<accession>A0A3Q3WAK9</accession>
<dbReference type="Ensembl" id="ENSMMOT00000005790.1">
    <property type="protein sequence ID" value="ENSMMOP00000005689.1"/>
    <property type="gene ID" value="ENSMMOG00000004484.1"/>
</dbReference>
<name>A0A3Q3WAK9_MOLML</name>
<dbReference type="GO" id="GO:0036064">
    <property type="term" value="C:ciliary basal body"/>
    <property type="evidence" value="ECO:0007669"/>
    <property type="project" value="TreeGrafter"/>
</dbReference>
<dbReference type="GO" id="GO:0060271">
    <property type="term" value="P:cilium assembly"/>
    <property type="evidence" value="ECO:0007669"/>
    <property type="project" value="TreeGrafter"/>
</dbReference>
<evidence type="ECO:0000259" key="9">
    <source>
        <dbReference type="PROSITE" id="PS50157"/>
    </source>
</evidence>
<reference evidence="10" key="2">
    <citation type="submission" date="2025-09" db="UniProtKB">
        <authorList>
            <consortium name="Ensembl"/>
        </authorList>
    </citation>
    <scope>IDENTIFICATION</scope>
</reference>
<feature type="coiled-coil region" evidence="8">
    <location>
        <begin position="152"/>
        <end position="193"/>
    </location>
</feature>
<comment type="subcellular location">
    <subcellularLocation>
        <location evidence="2">Cytoplasm</location>
        <location evidence="2">Cytoskeleton</location>
        <location evidence="2">Cilium basal body</location>
    </subcellularLocation>
    <subcellularLocation>
        <location evidence="1">Cytoplasm</location>
        <location evidence="1">Cytoskeleton</location>
        <location evidence="1">Microtubule organizing center</location>
        <location evidence="1">Centrosome</location>
        <location evidence="1">Centriole</location>
    </subcellularLocation>
</comment>
<dbReference type="STRING" id="94237.ENSMMOP00000005689"/>
<evidence type="ECO:0000313" key="11">
    <source>
        <dbReference type="Proteomes" id="UP000261620"/>
    </source>
</evidence>
<dbReference type="Proteomes" id="UP000261620">
    <property type="component" value="Unplaced"/>
</dbReference>
<keyword evidence="11" id="KW-1185">Reference proteome</keyword>
<feature type="coiled-coil region" evidence="8">
    <location>
        <begin position="239"/>
        <end position="273"/>
    </location>
</feature>
<evidence type="ECO:0000256" key="2">
    <source>
        <dbReference type="ARBA" id="ARBA00004120"/>
    </source>
</evidence>
<evidence type="ECO:0000256" key="1">
    <source>
        <dbReference type="ARBA" id="ARBA00004114"/>
    </source>
</evidence>
<dbReference type="GO" id="GO:0008270">
    <property type="term" value="F:zinc ion binding"/>
    <property type="evidence" value="ECO:0007669"/>
    <property type="project" value="UniProtKB-KW"/>
</dbReference>
<dbReference type="InterPro" id="IPR032714">
    <property type="entry name" value="DZIP1_N"/>
</dbReference>
<dbReference type="PANTHER" id="PTHR21502:SF5">
    <property type="entry name" value="CILIUM ASSEMBLY PROTEIN DZIP1"/>
    <property type="match status" value="1"/>
</dbReference>
<keyword evidence="7" id="KW-0863">Zinc-finger</keyword>
<dbReference type="GO" id="GO:0005737">
    <property type="term" value="C:cytoplasm"/>
    <property type="evidence" value="ECO:0007669"/>
    <property type="project" value="TreeGrafter"/>
</dbReference>
<protein>
    <recommendedName>
        <fullName evidence="9">C2H2-type domain-containing protein</fullName>
    </recommendedName>
</protein>
<evidence type="ECO:0000256" key="8">
    <source>
        <dbReference type="SAM" id="Coils"/>
    </source>
</evidence>
<dbReference type="OMA" id="TEKVICT"/>
<reference evidence="10" key="1">
    <citation type="submission" date="2025-08" db="UniProtKB">
        <authorList>
            <consortium name="Ensembl"/>
        </authorList>
    </citation>
    <scope>IDENTIFICATION</scope>
</reference>
<evidence type="ECO:0000256" key="5">
    <source>
        <dbReference type="ARBA" id="ARBA00023212"/>
    </source>
</evidence>
<dbReference type="Gene3D" id="3.30.160.60">
    <property type="entry name" value="Classic Zinc Finger"/>
    <property type="match status" value="1"/>
</dbReference>
<comment type="similarity">
    <text evidence="3">Belongs to the DZIP C2H2-type zinc-finger protein family.</text>
</comment>
<evidence type="ECO:0000256" key="7">
    <source>
        <dbReference type="PROSITE-ProRule" id="PRU00042"/>
    </source>
</evidence>
<keyword evidence="5" id="KW-0963">Cytoplasm</keyword>
<keyword evidence="6" id="KW-0966">Cell projection</keyword>
<sequence>MGALHCFKWSFKMSLFQPFHDGVYYPYTCDTQGTPSSAGIPSLLNSPLSQYSVPGMTPSSGAAAGLPFKFRPRQESVDWRRINAVDIDLVVSQLDLNALQEYIGMVTFCSLDGERCQRCQCPVDPALIKLIRLAQLSLEWLDHCQKLLTLNLQVVEERLAVAGREREQLLAQQKKQKEKVKALTAELKQTEKVICTQQSLLAPRIINSQKCPQCDKSFLHSTFLQYHIQRRHPEEYESQNEKKSQIESLKLEISSLKEQIVRQQQDLQTKTAQVGKQERKETNVKCYSSYMRV</sequence>
<evidence type="ECO:0000256" key="4">
    <source>
        <dbReference type="ARBA" id="ARBA00023054"/>
    </source>
</evidence>
<dbReference type="PROSITE" id="PS00028">
    <property type="entry name" value="ZINC_FINGER_C2H2_1"/>
    <property type="match status" value="1"/>
</dbReference>
<dbReference type="InterPro" id="IPR051241">
    <property type="entry name" value="DZIP_RILPL"/>
</dbReference>
<evidence type="ECO:0000256" key="3">
    <source>
        <dbReference type="ARBA" id="ARBA00009131"/>
    </source>
</evidence>
<keyword evidence="4 8" id="KW-0175">Coiled coil</keyword>
<dbReference type="GO" id="GO:0005814">
    <property type="term" value="C:centriole"/>
    <property type="evidence" value="ECO:0007669"/>
    <property type="project" value="UniProtKB-SubCell"/>
</dbReference>
<organism evidence="10 11">
    <name type="scientific">Mola mola</name>
    <name type="common">Ocean sunfish</name>
    <name type="synonym">Tetraodon mola</name>
    <dbReference type="NCBI Taxonomy" id="94237"/>
    <lineage>
        <taxon>Eukaryota</taxon>
        <taxon>Metazoa</taxon>
        <taxon>Chordata</taxon>
        <taxon>Craniata</taxon>
        <taxon>Vertebrata</taxon>
        <taxon>Euteleostomi</taxon>
        <taxon>Actinopterygii</taxon>
        <taxon>Neopterygii</taxon>
        <taxon>Teleostei</taxon>
        <taxon>Neoteleostei</taxon>
        <taxon>Acanthomorphata</taxon>
        <taxon>Eupercaria</taxon>
        <taxon>Tetraodontiformes</taxon>
        <taxon>Molidae</taxon>
        <taxon>Mola</taxon>
    </lineage>
</organism>
<keyword evidence="5" id="KW-0206">Cytoskeleton</keyword>